<sequence length="241" mass="25712">AVTLIQSNYGDPGNLELIARTGDTLQFMWRDSGPDFNWNGPFQIAAGAAGNPVLLQSRFGSQGNFELVYPSTGGGLSFMWRNNDDPSMPWSAPWQFAQGLGPVDAVTLIQSNYGDPGNLELIARTGDTLQFMWRDSGPDFNWNGPFRMPVPEITLEAIQGGDGRVINVTGAYFSPSSQVSVAYDIFTGGAPDTHQTGEDTVSTAANGTFDDEIRVNLGGDISGAAVRALDESTQIPAVASI</sequence>
<comment type="caution">
    <text evidence="1">The sequence shown here is derived from an EMBL/GenBank/DDBJ whole genome shotgun (WGS) entry which is preliminary data.</text>
</comment>
<organism evidence="1 2">
    <name type="scientific">Streptomyces ehimensis</name>
    <dbReference type="NCBI Taxonomy" id="68195"/>
    <lineage>
        <taxon>Bacteria</taxon>
        <taxon>Bacillati</taxon>
        <taxon>Actinomycetota</taxon>
        <taxon>Actinomycetes</taxon>
        <taxon>Kitasatosporales</taxon>
        <taxon>Streptomycetaceae</taxon>
        <taxon>Streptomyces</taxon>
    </lineage>
</organism>
<dbReference type="Proteomes" id="UP001595990">
    <property type="component" value="Unassembled WGS sequence"/>
</dbReference>
<gene>
    <name evidence="1" type="ORF">ACFPEN_04655</name>
</gene>
<keyword evidence="2" id="KW-1185">Reference proteome</keyword>
<protein>
    <submittedName>
        <fullName evidence="1">Uncharacterized protein</fullName>
    </submittedName>
</protein>
<dbReference type="EMBL" id="JBHSFS010000002">
    <property type="protein sequence ID" value="MFC4512222.1"/>
    <property type="molecule type" value="Genomic_DNA"/>
</dbReference>
<reference evidence="2" key="1">
    <citation type="journal article" date="2019" name="Int. J. Syst. Evol. Microbiol.">
        <title>The Global Catalogue of Microorganisms (GCM) 10K type strain sequencing project: providing services to taxonomists for standard genome sequencing and annotation.</title>
        <authorList>
            <consortium name="The Broad Institute Genomics Platform"/>
            <consortium name="The Broad Institute Genome Sequencing Center for Infectious Disease"/>
            <person name="Wu L."/>
            <person name="Ma J."/>
        </authorList>
    </citation>
    <scope>NUCLEOTIDE SEQUENCE [LARGE SCALE GENOMIC DNA]</scope>
    <source>
        <strain evidence="2">CECT 8064</strain>
    </source>
</reference>
<evidence type="ECO:0000313" key="2">
    <source>
        <dbReference type="Proteomes" id="UP001595990"/>
    </source>
</evidence>
<evidence type="ECO:0000313" key="1">
    <source>
        <dbReference type="EMBL" id="MFC4512222.1"/>
    </source>
</evidence>
<name>A0ABV9BBH5_9ACTN</name>
<proteinExistence type="predicted"/>
<feature type="non-terminal residue" evidence="1">
    <location>
        <position position="1"/>
    </location>
</feature>
<accession>A0ABV9BBH5</accession>